<reference evidence="4 5" key="1">
    <citation type="journal article" date="2022" name="Nat. Plants">
        <title>Genomes of leafy and leafless Platanthera orchids illuminate the evolution of mycoheterotrophy.</title>
        <authorList>
            <person name="Li M.H."/>
            <person name="Liu K.W."/>
            <person name="Li Z."/>
            <person name="Lu H.C."/>
            <person name="Ye Q.L."/>
            <person name="Zhang D."/>
            <person name="Wang J.Y."/>
            <person name="Li Y.F."/>
            <person name="Zhong Z.M."/>
            <person name="Liu X."/>
            <person name="Yu X."/>
            <person name="Liu D.K."/>
            <person name="Tu X.D."/>
            <person name="Liu B."/>
            <person name="Hao Y."/>
            <person name="Liao X.Y."/>
            <person name="Jiang Y.T."/>
            <person name="Sun W.H."/>
            <person name="Chen J."/>
            <person name="Chen Y.Q."/>
            <person name="Ai Y."/>
            <person name="Zhai J.W."/>
            <person name="Wu S.S."/>
            <person name="Zhou Z."/>
            <person name="Hsiao Y.Y."/>
            <person name="Wu W.L."/>
            <person name="Chen Y.Y."/>
            <person name="Lin Y.F."/>
            <person name="Hsu J.L."/>
            <person name="Li C.Y."/>
            <person name="Wang Z.W."/>
            <person name="Zhao X."/>
            <person name="Zhong W.Y."/>
            <person name="Ma X.K."/>
            <person name="Ma L."/>
            <person name="Huang J."/>
            <person name="Chen G.Z."/>
            <person name="Huang M.Z."/>
            <person name="Huang L."/>
            <person name="Peng D.H."/>
            <person name="Luo Y.B."/>
            <person name="Zou S.Q."/>
            <person name="Chen S.P."/>
            <person name="Lan S."/>
            <person name="Tsai W.C."/>
            <person name="Van de Peer Y."/>
            <person name="Liu Z.J."/>
        </authorList>
    </citation>
    <scope>NUCLEOTIDE SEQUENCE [LARGE SCALE GENOMIC DNA]</scope>
    <source>
        <strain evidence="4">Lor287</strain>
    </source>
</reference>
<dbReference type="InterPro" id="IPR023213">
    <property type="entry name" value="CAT-like_dom_sf"/>
</dbReference>
<comment type="caution">
    <text evidence="4">The sequence shown here is derived from an EMBL/GenBank/DDBJ whole genome shotgun (WGS) entry which is preliminary data.</text>
</comment>
<protein>
    <submittedName>
        <fullName evidence="4">Shikimate O-hydroxycinnamoyltransferase</fullName>
    </submittedName>
</protein>
<dbReference type="FunFam" id="3.30.559.10:FF:000008">
    <property type="entry name" value="Tryptamine hydroxycinnamoyl transferase"/>
    <property type="match status" value="1"/>
</dbReference>
<dbReference type="InterPro" id="IPR050317">
    <property type="entry name" value="Plant_Fungal_Acyltransferase"/>
</dbReference>
<dbReference type="FunFam" id="3.30.559.10:FF:000015">
    <property type="entry name" value="Spermidine hydroxycinnamoyl transferase"/>
    <property type="match status" value="1"/>
</dbReference>
<evidence type="ECO:0000256" key="1">
    <source>
        <dbReference type="ARBA" id="ARBA00009861"/>
    </source>
</evidence>
<sequence length="433" mass="47368">MIIGVRETAMVKPAAETPRRMLWNSNLDLVVPRLHTQSVYFYRRPAEAGEGFFESGRLKEALAGVLVPFYPMAGRLARDEKGRVEIDCNGEGVLFVVAETESTVEDFDDFAPTVEMMRLIPTVEYSDDISSFPLLVLQVTHFRCGGAALGVGMLHIVADGYSGIHFINSWSDLARGLAINLPPFIDRTLLRARNPPAPSFPHIEYHHPPALIIPAATITPPSAAVNIFPVSRANLDLLKSKVSGTSSARLSSYSLLAAHVWRCACSARGLPPDQLSKLHIATDGRQRLRPLLPEGYFGNVVFTAAPVAAAGELAEGLGAVAGRIQEAVGRMDDEYLRSALDYLEVQRDLKELVRGAHTFRCPNIGIISWTRLPIHEADFGWGKPIFMGPGGLRMRGCRLCCRAPPPPATSLSSYRCSRTTWPDSRTCSTSFDG</sequence>
<proteinExistence type="inferred from homology"/>
<organism evidence="4 5">
    <name type="scientific">Platanthera zijinensis</name>
    <dbReference type="NCBI Taxonomy" id="2320716"/>
    <lineage>
        <taxon>Eukaryota</taxon>
        <taxon>Viridiplantae</taxon>
        <taxon>Streptophyta</taxon>
        <taxon>Embryophyta</taxon>
        <taxon>Tracheophyta</taxon>
        <taxon>Spermatophyta</taxon>
        <taxon>Magnoliopsida</taxon>
        <taxon>Liliopsida</taxon>
        <taxon>Asparagales</taxon>
        <taxon>Orchidaceae</taxon>
        <taxon>Orchidoideae</taxon>
        <taxon>Orchideae</taxon>
        <taxon>Orchidinae</taxon>
        <taxon>Platanthera</taxon>
    </lineage>
</organism>
<dbReference type="Proteomes" id="UP001418222">
    <property type="component" value="Unassembled WGS sequence"/>
</dbReference>
<evidence type="ECO:0000256" key="3">
    <source>
        <dbReference type="ARBA" id="ARBA00023315"/>
    </source>
</evidence>
<dbReference type="EMBL" id="JBBWWQ010000019">
    <property type="protein sequence ID" value="KAK8918557.1"/>
    <property type="molecule type" value="Genomic_DNA"/>
</dbReference>
<comment type="similarity">
    <text evidence="1">Belongs to the plant acyltransferase family.</text>
</comment>
<keyword evidence="5" id="KW-1185">Reference proteome</keyword>
<dbReference type="Pfam" id="PF02458">
    <property type="entry name" value="Transferase"/>
    <property type="match status" value="1"/>
</dbReference>
<name>A0AAP0FW26_9ASPA</name>
<accession>A0AAP0FW26</accession>
<dbReference type="GO" id="GO:0016747">
    <property type="term" value="F:acyltransferase activity, transferring groups other than amino-acyl groups"/>
    <property type="evidence" value="ECO:0007669"/>
    <property type="project" value="UniProtKB-ARBA"/>
</dbReference>
<dbReference type="PANTHER" id="PTHR31642">
    <property type="entry name" value="TRICHOTHECENE 3-O-ACETYLTRANSFERASE"/>
    <property type="match status" value="1"/>
</dbReference>
<gene>
    <name evidence="4" type="primary">HST</name>
    <name evidence="4" type="ORF">KSP39_PZI020963</name>
</gene>
<evidence type="ECO:0000313" key="5">
    <source>
        <dbReference type="Proteomes" id="UP001418222"/>
    </source>
</evidence>
<dbReference type="PANTHER" id="PTHR31642:SF11">
    <property type="entry name" value="SHIKIMATE O-HYDROXYCINNAMOYLTRANSFERASE"/>
    <property type="match status" value="1"/>
</dbReference>
<evidence type="ECO:0000313" key="4">
    <source>
        <dbReference type="EMBL" id="KAK8918557.1"/>
    </source>
</evidence>
<keyword evidence="2" id="KW-0808">Transferase</keyword>
<evidence type="ECO:0000256" key="2">
    <source>
        <dbReference type="ARBA" id="ARBA00022679"/>
    </source>
</evidence>
<dbReference type="Gene3D" id="3.30.559.10">
    <property type="entry name" value="Chloramphenicol acetyltransferase-like domain"/>
    <property type="match status" value="2"/>
</dbReference>
<dbReference type="AlphaFoldDB" id="A0AAP0FW26"/>
<keyword evidence="3" id="KW-0012">Acyltransferase</keyword>